<dbReference type="AlphaFoldDB" id="A0A445DPY1"/>
<dbReference type="EMBL" id="SDMP01000003">
    <property type="protein sequence ID" value="RYR65235.1"/>
    <property type="molecule type" value="Genomic_DNA"/>
</dbReference>
<evidence type="ECO:0000259" key="1">
    <source>
        <dbReference type="Pfam" id="PF19530"/>
    </source>
</evidence>
<evidence type="ECO:0000313" key="2">
    <source>
        <dbReference type="EMBL" id="RYR65235.1"/>
    </source>
</evidence>
<sequence length="53" mass="6126">MSITALLFRWGEEPMISFSGNFQTNNFNEIFQFLILLCSTLCIPLSVEYIECT</sequence>
<name>A0A445DPY1_ARAHY</name>
<reference evidence="2 3" key="1">
    <citation type="submission" date="2019-01" db="EMBL/GenBank/DDBJ databases">
        <title>Sequencing of cultivated peanut Arachis hypogaea provides insights into genome evolution and oil improvement.</title>
        <authorList>
            <person name="Chen X."/>
        </authorList>
    </citation>
    <scope>NUCLEOTIDE SEQUENCE [LARGE SCALE GENOMIC DNA]</scope>
    <source>
        <strain evidence="3">cv. Fuhuasheng</strain>
        <tissue evidence="2">Leaves</tissue>
    </source>
</reference>
<dbReference type="PANTHER" id="PTHR45564:SF1">
    <property type="entry name" value="NAD(P)H-QUINONE OXIDOREDUCTASE SUBUNIT 2"/>
    <property type="match status" value="1"/>
</dbReference>
<keyword evidence="3" id="KW-1185">Reference proteome</keyword>
<feature type="domain" description="NAD(P)H-quinone oxidoreductase subunit 2 N-terminal" evidence="1">
    <location>
        <begin position="1"/>
        <end position="48"/>
    </location>
</feature>
<dbReference type="PANTHER" id="PTHR45564">
    <property type="entry name" value="NAD(P)H-QUINONE OXIDOREDUCTASE SUBUNIT 2 B, CHLOROPLASTIC"/>
    <property type="match status" value="1"/>
</dbReference>
<protein>
    <recommendedName>
        <fullName evidence="1">NAD(P)H-quinone oxidoreductase subunit 2 N-terminal domain-containing protein</fullName>
    </recommendedName>
</protein>
<proteinExistence type="predicted"/>
<accession>A0A445DPY1</accession>
<comment type="caution">
    <text evidence="2">The sequence shown here is derived from an EMBL/GenBank/DDBJ whole genome shotgun (WGS) entry which is preliminary data.</text>
</comment>
<organism evidence="2 3">
    <name type="scientific">Arachis hypogaea</name>
    <name type="common">Peanut</name>
    <dbReference type="NCBI Taxonomy" id="3818"/>
    <lineage>
        <taxon>Eukaryota</taxon>
        <taxon>Viridiplantae</taxon>
        <taxon>Streptophyta</taxon>
        <taxon>Embryophyta</taxon>
        <taxon>Tracheophyta</taxon>
        <taxon>Spermatophyta</taxon>
        <taxon>Magnoliopsida</taxon>
        <taxon>eudicotyledons</taxon>
        <taxon>Gunneridae</taxon>
        <taxon>Pentapetalae</taxon>
        <taxon>rosids</taxon>
        <taxon>fabids</taxon>
        <taxon>Fabales</taxon>
        <taxon>Fabaceae</taxon>
        <taxon>Papilionoideae</taxon>
        <taxon>50 kb inversion clade</taxon>
        <taxon>dalbergioids sensu lato</taxon>
        <taxon>Dalbergieae</taxon>
        <taxon>Pterocarpus clade</taxon>
        <taxon>Arachis</taxon>
    </lineage>
</organism>
<dbReference type="Pfam" id="PF19530">
    <property type="entry name" value="Ndh2_N"/>
    <property type="match status" value="1"/>
</dbReference>
<dbReference type="Proteomes" id="UP000289738">
    <property type="component" value="Chromosome A03"/>
</dbReference>
<dbReference type="STRING" id="3818.A0A445DPY1"/>
<evidence type="ECO:0000313" key="3">
    <source>
        <dbReference type="Proteomes" id="UP000289738"/>
    </source>
</evidence>
<gene>
    <name evidence="2" type="ORF">Ahy_A03g011192</name>
</gene>
<dbReference type="InterPro" id="IPR045693">
    <property type="entry name" value="Ndh2_N"/>
</dbReference>